<dbReference type="Proteomes" id="UP000018291">
    <property type="component" value="Unassembled WGS sequence"/>
</dbReference>
<feature type="domain" description="ORC1/DEAH AAA+ ATPase" evidence="1">
    <location>
        <begin position="46"/>
        <end position="174"/>
    </location>
</feature>
<proteinExistence type="predicted"/>
<dbReference type="EMBL" id="CANL01000068">
    <property type="protein sequence ID" value="CCM65441.1"/>
    <property type="molecule type" value="Genomic_DNA"/>
</dbReference>
<dbReference type="GO" id="GO:0016887">
    <property type="term" value="F:ATP hydrolysis activity"/>
    <property type="evidence" value="ECO:0007669"/>
    <property type="project" value="InterPro"/>
</dbReference>
<dbReference type="SUPFAM" id="SSF52540">
    <property type="entry name" value="P-loop containing nucleoside triphosphate hydrolases"/>
    <property type="match status" value="1"/>
</dbReference>
<dbReference type="PANTHER" id="PTHR35894:SF1">
    <property type="entry name" value="PHOSPHORIBULOKINASE _ URIDINE KINASE FAMILY"/>
    <property type="match status" value="1"/>
</dbReference>
<dbReference type="InterPro" id="IPR049945">
    <property type="entry name" value="AAA_22"/>
</dbReference>
<dbReference type="eggNOG" id="COG3267">
    <property type="taxonomic scope" value="Bacteria"/>
</dbReference>
<dbReference type="Gene3D" id="3.40.50.300">
    <property type="entry name" value="P-loop containing nucleotide triphosphate hydrolases"/>
    <property type="match status" value="1"/>
</dbReference>
<dbReference type="RefSeq" id="WP_012230128.1">
    <property type="nucleotide sequence ID" value="NZ_HG422565.1"/>
</dbReference>
<evidence type="ECO:0000259" key="1">
    <source>
        <dbReference type="Pfam" id="PF13401"/>
    </source>
</evidence>
<dbReference type="Pfam" id="PF13401">
    <property type="entry name" value="AAA_22"/>
    <property type="match status" value="1"/>
</dbReference>
<keyword evidence="3" id="KW-1185">Reference proteome</keyword>
<reference evidence="2 3" key="1">
    <citation type="journal article" date="2013" name="ISME J.">
        <title>Metabolic model for the filamentous 'Candidatus Microthrix parvicella' based on genomic and metagenomic analyses.</title>
        <authorList>
            <person name="Jon McIlroy S."/>
            <person name="Kristiansen R."/>
            <person name="Albertsen M."/>
            <person name="Michael Karst S."/>
            <person name="Rossetti S."/>
            <person name="Lund Nielsen J."/>
            <person name="Tandoi V."/>
            <person name="James Seviour R."/>
            <person name="Nielsen P.H."/>
        </authorList>
    </citation>
    <scope>NUCLEOTIDE SEQUENCE [LARGE SCALE GENOMIC DNA]</scope>
    <source>
        <strain evidence="2 3">RN1</strain>
    </source>
</reference>
<accession>R4Z6M1</accession>
<dbReference type="InterPro" id="IPR027417">
    <property type="entry name" value="P-loop_NTPase"/>
</dbReference>
<comment type="caution">
    <text evidence="2">The sequence shown here is derived from an EMBL/GenBank/DDBJ whole genome shotgun (WGS) entry which is preliminary data.</text>
</comment>
<name>R4Z6M1_9ACTN</name>
<gene>
    <name evidence="2" type="ORF">BN381_700002</name>
</gene>
<sequence>MSIDALRTHYGFTRMPFGKNIAPGMVHHHQAHDQAVARISWAINETAIGVVTGEVGAGKTLAIRTATGALDPSRHRVIYLPNPAVGTRGLYSAIVTALGGTPRFHKSALIPQATDALAVETNERNKTVTVIFDEAHMLQSEQLDEIRLLTSADMDATSPFACLLVGQPTLRQRMKLGVFAALDQRISLRCELTGMTPDETASYVAHHTALAGRTDTLFSADAVALIHQTSRGLPRAVNNLAVQALLAAYAANTGIVDESSARQAVKETTA</sequence>
<evidence type="ECO:0000313" key="2">
    <source>
        <dbReference type="EMBL" id="CCM65441.1"/>
    </source>
</evidence>
<organism evidence="2 3">
    <name type="scientific">Candidatus Neomicrothrix parvicella RN1</name>
    <dbReference type="NCBI Taxonomy" id="1229780"/>
    <lineage>
        <taxon>Bacteria</taxon>
        <taxon>Bacillati</taxon>
        <taxon>Actinomycetota</taxon>
        <taxon>Acidimicrobiia</taxon>
        <taxon>Acidimicrobiales</taxon>
        <taxon>Microthrixaceae</taxon>
        <taxon>Candidatus Neomicrothrix</taxon>
    </lineage>
</organism>
<dbReference type="PANTHER" id="PTHR35894">
    <property type="entry name" value="GENERAL SECRETION PATHWAY PROTEIN A-RELATED"/>
    <property type="match status" value="1"/>
</dbReference>
<evidence type="ECO:0000313" key="3">
    <source>
        <dbReference type="Proteomes" id="UP000018291"/>
    </source>
</evidence>
<protein>
    <submittedName>
        <fullName evidence="2">General secretion pathway protein-related protein</fullName>
    </submittedName>
</protein>
<dbReference type="AlphaFoldDB" id="R4Z6M1"/>
<dbReference type="HOGENOM" id="CLU_024125_1_0_11"/>
<dbReference type="InterPro" id="IPR052026">
    <property type="entry name" value="ExeA_AAA_ATPase_DNA-bind"/>
</dbReference>